<reference evidence="1 2" key="1">
    <citation type="submission" date="2016-10" db="EMBL/GenBank/DDBJ databases">
        <title>Complete Genome Sequence of Bacillus Phage BCP12.</title>
        <authorList>
            <person name="Ghosh K."/>
            <person name="Kim K.-P."/>
        </authorList>
    </citation>
    <scope>NUCLEOTIDE SEQUENCE [LARGE SCALE GENOMIC DNA]</scope>
</reference>
<dbReference type="Proteomes" id="UP000246806">
    <property type="component" value="Genome"/>
</dbReference>
<evidence type="ECO:0000313" key="1">
    <source>
        <dbReference type="EMBL" id="AQN32515.1"/>
    </source>
</evidence>
<evidence type="ECO:0000313" key="2">
    <source>
        <dbReference type="Proteomes" id="UP000246806"/>
    </source>
</evidence>
<gene>
    <name evidence="1" type="ORF">BCP12_097</name>
</gene>
<organism evidence="1 2">
    <name type="scientific">Bacillus phage BCP12</name>
    <dbReference type="NCBI Taxonomy" id="1913122"/>
    <lineage>
        <taxon>Viruses</taxon>
        <taxon>Duplodnaviria</taxon>
        <taxon>Heunggongvirae</taxon>
        <taxon>Uroviricota</taxon>
        <taxon>Caudoviricetes</taxon>
        <taxon>Herelleviridae</taxon>
        <taxon>Bastillevirinae</taxon>
        <taxon>Tsarbombavirus</taxon>
        <taxon>Tsarbombavirus BCP78</taxon>
    </lineage>
</organism>
<proteinExistence type="predicted"/>
<sequence>MIPISGSSVSNRKQGACKFLTSLTHVPHHRIEVITCPHRNHYEVDTIQAAYHPGLYLGSLSSSLSVFHNCMY</sequence>
<accession>A0A2S0CS45</accession>
<name>A0A2S0CS45_9CAUD</name>
<protein>
    <submittedName>
        <fullName evidence="1">Uncharacterized protein</fullName>
    </submittedName>
</protein>
<dbReference type="EMBL" id="KX987999">
    <property type="protein sequence ID" value="AQN32515.1"/>
    <property type="molecule type" value="Genomic_DNA"/>
</dbReference>